<feature type="region of interest" description="Disordered" evidence="2">
    <location>
        <begin position="1"/>
        <end position="20"/>
    </location>
</feature>
<dbReference type="InterPro" id="IPR006311">
    <property type="entry name" value="TAT_signal"/>
</dbReference>
<proteinExistence type="inferred from homology"/>
<gene>
    <name evidence="4" type="ORF">SAMN04489708_1403</name>
</gene>
<dbReference type="Gene3D" id="3.40.190.10">
    <property type="entry name" value="Periplasmic binding protein-like II"/>
    <property type="match status" value="1"/>
</dbReference>
<reference evidence="5" key="1">
    <citation type="submission" date="2016-10" db="EMBL/GenBank/DDBJ databases">
        <authorList>
            <person name="Varghese N."/>
            <person name="Submissions S."/>
        </authorList>
    </citation>
    <scope>NUCLEOTIDE SEQUENCE [LARGE SCALE GENOMIC DNA]</scope>
    <source>
        <strain evidence="5">DSM 17101</strain>
    </source>
</reference>
<dbReference type="PROSITE" id="PS51318">
    <property type="entry name" value="TAT"/>
    <property type="match status" value="1"/>
</dbReference>
<feature type="signal peptide" evidence="3">
    <location>
        <begin position="1"/>
        <end position="44"/>
    </location>
</feature>
<evidence type="ECO:0000256" key="2">
    <source>
        <dbReference type="SAM" id="MobiDB-lite"/>
    </source>
</evidence>
<dbReference type="InterPro" id="IPR042100">
    <property type="entry name" value="Bug_dom1"/>
</dbReference>
<dbReference type="Proteomes" id="UP000199317">
    <property type="component" value="Unassembled WGS sequence"/>
</dbReference>
<dbReference type="Gene3D" id="3.40.190.150">
    <property type="entry name" value="Bordetella uptake gene, domain 1"/>
    <property type="match status" value="1"/>
</dbReference>
<dbReference type="AlphaFoldDB" id="A0A1H0WIZ3"/>
<sequence>MPLFRTPRVPARAGSPRPGRRGALALLAPMALAAAFAGPQTALAQDAWPAKPITLVVGYPPGGSTDLTARTLGTELSTRLGVPVVIENLGGAGGAIGAQKVASSAPDGYTLLLGASNEIAINRLVTKKVKYDVKDFTALSLVASQPLVLVASTGSGVKNTTEFVQRVRSQPGKTSYGSSGVGTALHLAGEMVKEQGQLFMTHIPYRGVAPLTSDLMGNNIEFGVFVLSSALPHIRSGKVVALGTTEARRSAITPDIPALAELPQFKNVDINVWFALMGPANLPRPVADKLRKATREALQSPDFRKKMEASGSVVASPTVDPDAYLAAEVAKYRKIVQFAKIEE</sequence>
<evidence type="ECO:0000313" key="4">
    <source>
        <dbReference type="EMBL" id="SDP90246.1"/>
    </source>
</evidence>
<evidence type="ECO:0000313" key="5">
    <source>
        <dbReference type="Proteomes" id="UP000199317"/>
    </source>
</evidence>
<name>A0A1H0WIZ3_9BURK</name>
<accession>A0A1H0WIZ3</accession>
<dbReference type="PANTHER" id="PTHR42928:SF5">
    <property type="entry name" value="BLR1237 PROTEIN"/>
    <property type="match status" value="1"/>
</dbReference>
<evidence type="ECO:0000256" key="3">
    <source>
        <dbReference type="SAM" id="SignalP"/>
    </source>
</evidence>
<keyword evidence="3" id="KW-0732">Signal</keyword>
<protein>
    <submittedName>
        <fullName evidence="4">Tripartite-type tricarboxylate transporter, receptor component TctC</fullName>
    </submittedName>
</protein>
<dbReference type="Pfam" id="PF03401">
    <property type="entry name" value="TctC"/>
    <property type="match status" value="1"/>
</dbReference>
<evidence type="ECO:0000256" key="1">
    <source>
        <dbReference type="ARBA" id="ARBA00006987"/>
    </source>
</evidence>
<organism evidence="4 5">
    <name type="scientific">Paracidovorax cattleyae</name>
    <dbReference type="NCBI Taxonomy" id="80868"/>
    <lineage>
        <taxon>Bacteria</taxon>
        <taxon>Pseudomonadati</taxon>
        <taxon>Pseudomonadota</taxon>
        <taxon>Betaproteobacteria</taxon>
        <taxon>Burkholderiales</taxon>
        <taxon>Comamonadaceae</taxon>
        <taxon>Paracidovorax</taxon>
    </lineage>
</organism>
<keyword evidence="4" id="KW-0675">Receptor</keyword>
<dbReference type="RefSeq" id="WP_092839417.1">
    <property type="nucleotide sequence ID" value="NZ_FNJL01000040.1"/>
</dbReference>
<dbReference type="PANTHER" id="PTHR42928">
    <property type="entry name" value="TRICARBOXYLATE-BINDING PROTEIN"/>
    <property type="match status" value="1"/>
</dbReference>
<comment type="similarity">
    <text evidence="1">Belongs to the UPF0065 (bug) family.</text>
</comment>
<dbReference type="OrthoDB" id="8678477at2"/>
<keyword evidence="5" id="KW-1185">Reference proteome</keyword>
<feature type="chain" id="PRO_5011535613" evidence="3">
    <location>
        <begin position="45"/>
        <end position="343"/>
    </location>
</feature>
<dbReference type="InterPro" id="IPR005064">
    <property type="entry name" value="BUG"/>
</dbReference>
<feature type="compositionally biased region" description="Low complexity" evidence="2">
    <location>
        <begin position="7"/>
        <end position="20"/>
    </location>
</feature>
<dbReference type="PIRSF" id="PIRSF017082">
    <property type="entry name" value="YflP"/>
    <property type="match status" value="1"/>
</dbReference>
<dbReference type="EMBL" id="FNJL01000040">
    <property type="protein sequence ID" value="SDP90246.1"/>
    <property type="molecule type" value="Genomic_DNA"/>
</dbReference>